<protein>
    <recommendedName>
        <fullName evidence="3">Rna-directed dna polymerase from mobile element jockey-like</fullName>
    </recommendedName>
</protein>
<organism evidence="1 2">
    <name type="scientific">Grus japonensis</name>
    <name type="common">Japanese crane</name>
    <name type="synonym">Red-crowned crane</name>
    <dbReference type="NCBI Taxonomy" id="30415"/>
    <lineage>
        <taxon>Eukaryota</taxon>
        <taxon>Metazoa</taxon>
        <taxon>Chordata</taxon>
        <taxon>Craniata</taxon>
        <taxon>Vertebrata</taxon>
        <taxon>Euteleostomi</taxon>
        <taxon>Archelosauria</taxon>
        <taxon>Archosauria</taxon>
        <taxon>Dinosauria</taxon>
        <taxon>Saurischia</taxon>
        <taxon>Theropoda</taxon>
        <taxon>Coelurosauria</taxon>
        <taxon>Aves</taxon>
        <taxon>Neognathae</taxon>
        <taxon>Neoaves</taxon>
        <taxon>Gruiformes</taxon>
        <taxon>Gruidae</taxon>
        <taxon>Grus</taxon>
    </lineage>
</organism>
<keyword evidence="2" id="KW-1185">Reference proteome</keyword>
<proteinExistence type="predicted"/>
<dbReference type="PANTHER" id="PTHR33332">
    <property type="entry name" value="REVERSE TRANSCRIPTASE DOMAIN-CONTAINING PROTEIN"/>
    <property type="match status" value="1"/>
</dbReference>
<reference evidence="1 2" key="1">
    <citation type="submission" date="2024-06" db="EMBL/GenBank/DDBJ databases">
        <title>The draft genome of Grus japonensis, version 3.</title>
        <authorList>
            <person name="Nabeshima K."/>
            <person name="Suzuki S."/>
            <person name="Onuma M."/>
        </authorList>
    </citation>
    <scope>NUCLEOTIDE SEQUENCE [LARGE SCALE GENOMIC DNA]</scope>
    <source>
        <strain evidence="1 2">451A</strain>
    </source>
</reference>
<evidence type="ECO:0000313" key="1">
    <source>
        <dbReference type="EMBL" id="GAB0189070.1"/>
    </source>
</evidence>
<gene>
    <name evidence="1" type="ORF">GRJ2_001372300</name>
</gene>
<evidence type="ECO:0000313" key="2">
    <source>
        <dbReference type="Proteomes" id="UP001623348"/>
    </source>
</evidence>
<accession>A0ABC9WUF7</accession>
<sequence length="190" mass="21685">MGQCNPKHDYRLGEEWIESSFEEKDLGVLIDEKLNTSWQCALAAQKANRVLGCIQRSVTSRLREVILPLYSVLVTPHLEYCVQLWGPQYRRDMELLEPWAAWSSELEDHDCGSSHFPFVDTEIVRHQLNVHKSMEPDGIHPRVLKGPSDVMAGPLSIIYQRSLESGEVPGDWKIANVIPIYKGKMEDPES</sequence>
<dbReference type="EMBL" id="BAAFJT010000004">
    <property type="protein sequence ID" value="GAB0189070.1"/>
    <property type="molecule type" value="Genomic_DNA"/>
</dbReference>
<dbReference type="Proteomes" id="UP001623348">
    <property type="component" value="Unassembled WGS sequence"/>
</dbReference>
<name>A0ABC9WUF7_GRUJA</name>
<comment type="caution">
    <text evidence="1">The sequence shown here is derived from an EMBL/GenBank/DDBJ whole genome shotgun (WGS) entry which is preliminary data.</text>
</comment>
<evidence type="ECO:0008006" key="3">
    <source>
        <dbReference type="Google" id="ProtNLM"/>
    </source>
</evidence>
<dbReference type="AlphaFoldDB" id="A0ABC9WUF7"/>